<dbReference type="InterPro" id="IPR000782">
    <property type="entry name" value="FAS1_domain"/>
</dbReference>
<dbReference type="SMART" id="SM00554">
    <property type="entry name" value="FAS1"/>
    <property type="match status" value="2"/>
</dbReference>
<evidence type="ECO:0000259" key="2">
    <source>
        <dbReference type="PROSITE" id="PS50213"/>
    </source>
</evidence>
<dbReference type="Gene3D" id="2.30.180.10">
    <property type="entry name" value="FAS1 domain"/>
    <property type="match status" value="2"/>
</dbReference>
<dbReference type="PROSITE" id="PS50213">
    <property type="entry name" value="FAS1"/>
    <property type="match status" value="2"/>
</dbReference>
<dbReference type="AlphaFoldDB" id="A0A0L8GJU8"/>
<dbReference type="FunFam" id="2.30.180.10:FF:000032">
    <property type="entry name" value="Fasciclin domain-containing protein, putative"/>
    <property type="match status" value="1"/>
</dbReference>
<gene>
    <name evidence="3" type="ORF">OCBIM_22032312mg</name>
</gene>
<evidence type="ECO:0000256" key="1">
    <source>
        <dbReference type="SAM" id="Phobius"/>
    </source>
</evidence>
<sequence>MLTHTYPLTHLYPNQHKCIDTHIHTYTNSNSNSHTNSLILACKSHINLIERYILERYKTERQYKMKALFLIVLFVVGASAYSKHNLTLVEVAKKYGFNTIVELGERAGLAHKLNESGEWTVFAPTERAFSDMGPFFLDMLRNNSATLEVFLKYHVVQGKFMYKDLQKNDFELTSLAGIKIRVNVYRANQIVTIEGCQLVNADNVASNGILHIINDVMLPPTDNLYETIKRIPRYSIMASLLKKSNLHKELENGPYTVFVPNNDAFHHFSNSTLQRIENDGALAEVLMKYHIVHGILWMAGMHTTYLQTLAEGDKLLITEGFFGTIKVEGARIISRDIPATNGVIHEISRMLKPKDVDLIS</sequence>
<evidence type="ECO:0000313" key="3">
    <source>
        <dbReference type="EMBL" id="KOF77213.1"/>
    </source>
</evidence>
<dbReference type="GO" id="GO:0031012">
    <property type="term" value="C:extracellular matrix"/>
    <property type="evidence" value="ECO:0007669"/>
    <property type="project" value="TreeGrafter"/>
</dbReference>
<feature type="domain" description="FAS1" evidence="2">
    <location>
        <begin position="84"/>
        <end position="217"/>
    </location>
</feature>
<dbReference type="SUPFAM" id="SSF82153">
    <property type="entry name" value="FAS1 domain"/>
    <property type="match status" value="2"/>
</dbReference>
<name>A0A0L8GJU8_OCTBM</name>
<feature type="transmembrane region" description="Helical" evidence="1">
    <location>
        <begin position="63"/>
        <end position="81"/>
    </location>
</feature>
<dbReference type="InterPro" id="IPR050904">
    <property type="entry name" value="Adhesion/Biosynth-related"/>
</dbReference>
<dbReference type="PANTHER" id="PTHR10900">
    <property type="entry name" value="PERIOSTIN-RELATED"/>
    <property type="match status" value="1"/>
</dbReference>
<dbReference type="OrthoDB" id="286301at2759"/>
<dbReference type="GO" id="GO:0030198">
    <property type="term" value="P:extracellular matrix organization"/>
    <property type="evidence" value="ECO:0007669"/>
    <property type="project" value="TreeGrafter"/>
</dbReference>
<organism evidence="3">
    <name type="scientific">Octopus bimaculoides</name>
    <name type="common">California two-spotted octopus</name>
    <dbReference type="NCBI Taxonomy" id="37653"/>
    <lineage>
        <taxon>Eukaryota</taxon>
        <taxon>Metazoa</taxon>
        <taxon>Spiralia</taxon>
        <taxon>Lophotrochozoa</taxon>
        <taxon>Mollusca</taxon>
        <taxon>Cephalopoda</taxon>
        <taxon>Coleoidea</taxon>
        <taxon>Octopodiformes</taxon>
        <taxon>Octopoda</taxon>
        <taxon>Incirrata</taxon>
        <taxon>Octopodidae</taxon>
        <taxon>Octopus</taxon>
    </lineage>
</organism>
<dbReference type="GO" id="GO:0050839">
    <property type="term" value="F:cell adhesion molecule binding"/>
    <property type="evidence" value="ECO:0007669"/>
    <property type="project" value="TreeGrafter"/>
</dbReference>
<dbReference type="PANTHER" id="PTHR10900:SF124">
    <property type="entry name" value="FI05614P"/>
    <property type="match status" value="1"/>
</dbReference>
<protein>
    <recommendedName>
        <fullName evidence="2">FAS1 domain-containing protein</fullName>
    </recommendedName>
</protein>
<reference evidence="3" key="1">
    <citation type="submission" date="2015-07" db="EMBL/GenBank/DDBJ databases">
        <title>MeaNS - Measles Nucleotide Surveillance Program.</title>
        <authorList>
            <person name="Tran T."/>
            <person name="Druce J."/>
        </authorList>
    </citation>
    <scope>NUCLEOTIDE SEQUENCE</scope>
    <source>
        <strain evidence="3">UCB-OBI-ISO-001</strain>
        <tissue evidence="3">Gonad</tissue>
    </source>
</reference>
<proteinExistence type="predicted"/>
<dbReference type="GO" id="GO:0005615">
    <property type="term" value="C:extracellular space"/>
    <property type="evidence" value="ECO:0007669"/>
    <property type="project" value="TreeGrafter"/>
</dbReference>
<keyword evidence="1" id="KW-1133">Transmembrane helix</keyword>
<dbReference type="EMBL" id="KQ421523">
    <property type="protein sequence ID" value="KOF77213.1"/>
    <property type="molecule type" value="Genomic_DNA"/>
</dbReference>
<dbReference type="Pfam" id="PF02469">
    <property type="entry name" value="Fasciclin"/>
    <property type="match status" value="2"/>
</dbReference>
<accession>A0A0L8GJU8</accession>
<dbReference type="InterPro" id="IPR036378">
    <property type="entry name" value="FAS1_dom_sf"/>
</dbReference>
<dbReference type="GO" id="GO:0007155">
    <property type="term" value="P:cell adhesion"/>
    <property type="evidence" value="ECO:0007669"/>
    <property type="project" value="TreeGrafter"/>
</dbReference>
<keyword evidence="1" id="KW-0472">Membrane</keyword>
<dbReference type="STRING" id="37653.A0A0L8GJU8"/>
<feature type="domain" description="FAS1" evidence="2">
    <location>
        <begin position="221"/>
        <end position="351"/>
    </location>
</feature>
<keyword evidence="1" id="KW-0812">Transmembrane</keyword>